<dbReference type="GO" id="GO:0005634">
    <property type="term" value="C:nucleus"/>
    <property type="evidence" value="ECO:0007669"/>
    <property type="project" value="UniProtKB-SubCell"/>
</dbReference>
<dbReference type="SMART" id="SM01019">
    <property type="entry name" value="B3"/>
    <property type="match status" value="1"/>
</dbReference>
<evidence type="ECO:0000256" key="6">
    <source>
        <dbReference type="SAM" id="MobiDB-lite"/>
    </source>
</evidence>
<accession>A0A443PVY5</accession>
<dbReference type="InterPro" id="IPR015300">
    <property type="entry name" value="DNA-bd_pseudobarrel_sf"/>
</dbReference>
<keyword evidence="3" id="KW-0238">DNA-binding</keyword>
<dbReference type="InterPro" id="IPR001471">
    <property type="entry name" value="AP2/ERF_dom"/>
</dbReference>
<sequence length="348" mass="39520">MSTTSNTVMTREGSDSNSITNLYRPNKSLRHQNPSSPARFKGVVLQPNGHWGAQIYANQQRVWLGTFKSEQEAAMAYDSAAIKLRSIESPRNFPWTSLTIQEPSFQDLFSAEAVLNMIKDGSYESRFAEYLRTRSAKAAFDGLLDPKRGFFNREGILCQQLFQKELTPSDVGKLNRLVIPRKYAIKFFPPLNEGSGIREESSSNGGSAEDVELEFFDNSMRSWKFRYCYWKSSQSFVFTRGWSRFVKDKQLMAKDVIVFYECRYREVCTVKKAFWMVDVASKGGDENVGNGNDREVGIVGGEVELQLGFGGWSGHGADCKDNEISEEKEEESADMHKKRVKLFGIEIN</sequence>
<evidence type="ECO:0000256" key="1">
    <source>
        <dbReference type="ARBA" id="ARBA00004123"/>
    </source>
</evidence>
<dbReference type="Gene3D" id="2.40.330.10">
    <property type="entry name" value="DNA-binding pseudobarrel domain"/>
    <property type="match status" value="1"/>
</dbReference>
<keyword evidence="4" id="KW-0804">Transcription</keyword>
<dbReference type="PROSITE" id="PS50863">
    <property type="entry name" value="B3"/>
    <property type="match status" value="1"/>
</dbReference>
<keyword evidence="10" id="KW-1185">Reference proteome</keyword>
<comment type="caution">
    <text evidence="9">The sequence shown here is derived from an EMBL/GenBank/DDBJ whole genome shotgun (WGS) entry which is preliminary data.</text>
</comment>
<dbReference type="EMBL" id="QPKB01000011">
    <property type="protein sequence ID" value="RWR94928.1"/>
    <property type="molecule type" value="Genomic_DNA"/>
</dbReference>
<name>A0A443PVY5_9MAGN</name>
<dbReference type="PANTHER" id="PTHR31140:SF58">
    <property type="entry name" value="DNA-BINDING PROTEIN RAV1"/>
    <property type="match status" value="1"/>
</dbReference>
<dbReference type="SUPFAM" id="SSF54171">
    <property type="entry name" value="DNA-binding domain"/>
    <property type="match status" value="1"/>
</dbReference>
<evidence type="ECO:0000259" key="8">
    <source>
        <dbReference type="PROSITE" id="PS51032"/>
    </source>
</evidence>
<evidence type="ECO:0000256" key="2">
    <source>
        <dbReference type="ARBA" id="ARBA00023015"/>
    </source>
</evidence>
<dbReference type="InterPro" id="IPR036955">
    <property type="entry name" value="AP2/ERF_dom_sf"/>
</dbReference>
<evidence type="ECO:0000313" key="10">
    <source>
        <dbReference type="Proteomes" id="UP000283530"/>
    </source>
</evidence>
<feature type="domain" description="AP2/ERF" evidence="8">
    <location>
        <begin position="39"/>
        <end position="94"/>
    </location>
</feature>
<organism evidence="9 10">
    <name type="scientific">Cinnamomum micranthum f. kanehirae</name>
    <dbReference type="NCBI Taxonomy" id="337451"/>
    <lineage>
        <taxon>Eukaryota</taxon>
        <taxon>Viridiplantae</taxon>
        <taxon>Streptophyta</taxon>
        <taxon>Embryophyta</taxon>
        <taxon>Tracheophyta</taxon>
        <taxon>Spermatophyta</taxon>
        <taxon>Magnoliopsida</taxon>
        <taxon>Magnoliidae</taxon>
        <taxon>Laurales</taxon>
        <taxon>Lauraceae</taxon>
        <taxon>Cinnamomum</taxon>
    </lineage>
</organism>
<dbReference type="GO" id="GO:0003700">
    <property type="term" value="F:DNA-binding transcription factor activity"/>
    <property type="evidence" value="ECO:0007669"/>
    <property type="project" value="InterPro"/>
</dbReference>
<dbReference type="SMART" id="SM00380">
    <property type="entry name" value="AP2"/>
    <property type="match status" value="1"/>
</dbReference>
<dbReference type="PANTHER" id="PTHR31140">
    <property type="entry name" value="B3 DOMAIN-CONTAINING TRANSCRIPTION FACTOR ABI3"/>
    <property type="match status" value="1"/>
</dbReference>
<feature type="domain" description="TF-B3" evidence="7">
    <location>
        <begin position="162"/>
        <end position="283"/>
    </location>
</feature>
<dbReference type="Pfam" id="PF02362">
    <property type="entry name" value="B3"/>
    <property type="match status" value="1"/>
</dbReference>
<dbReference type="AlphaFoldDB" id="A0A443PVY5"/>
<keyword evidence="5" id="KW-0539">Nucleus</keyword>
<dbReference type="InterPro" id="IPR003340">
    <property type="entry name" value="B3_DNA-bd"/>
</dbReference>
<protein>
    <submittedName>
        <fullName evidence="9">AP2/ERF and B3 domain-containing protein</fullName>
    </submittedName>
</protein>
<reference evidence="9 10" key="1">
    <citation type="journal article" date="2019" name="Nat. Plants">
        <title>Stout camphor tree genome fills gaps in understanding of flowering plant genome evolution.</title>
        <authorList>
            <person name="Chaw S.M."/>
            <person name="Liu Y.C."/>
            <person name="Wu Y.W."/>
            <person name="Wang H.Y."/>
            <person name="Lin C.I."/>
            <person name="Wu C.S."/>
            <person name="Ke H.M."/>
            <person name="Chang L.Y."/>
            <person name="Hsu C.Y."/>
            <person name="Yang H.T."/>
            <person name="Sudianto E."/>
            <person name="Hsu M.H."/>
            <person name="Wu K.P."/>
            <person name="Wang L.N."/>
            <person name="Leebens-Mack J.H."/>
            <person name="Tsai I.J."/>
        </authorList>
    </citation>
    <scope>NUCLEOTIDE SEQUENCE [LARGE SCALE GENOMIC DNA]</scope>
    <source>
        <strain evidence="10">cv. Chaw 1501</strain>
        <tissue evidence="9">Young leaves</tissue>
    </source>
</reference>
<dbReference type="Gene3D" id="3.30.730.10">
    <property type="entry name" value="AP2/ERF domain"/>
    <property type="match status" value="1"/>
</dbReference>
<comment type="subcellular location">
    <subcellularLocation>
        <location evidence="1">Nucleus</location>
    </subcellularLocation>
</comment>
<evidence type="ECO:0000313" key="9">
    <source>
        <dbReference type="EMBL" id="RWR94928.1"/>
    </source>
</evidence>
<dbReference type="GO" id="GO:0003677">
    <property type="term" value="F:DNA binding"/>
    <property type="evidence" value="ECO:0007669"/>
    <property type="project" value="UniProtKB-KW"/>
</dbReference>
<dbReference type="SUPFAM" id="SSF101936">
    <property type="entry name" value="DNA-binding pseudobarrel domain"/>
    <property type="match status" value="1"/>
</dbReference>
<keyword evidence="2" id="KW-0805">Transcription regulation</keyword>
<dbReference type="InterPro" id="IPR016177">
    <property type="entry name" value="DNA-bd_dom_sf"/>
</dbReference>
<evidence type="ECO:0000256" key="4">
    <source>
        <dbReference type="ARBA" id="ARBA00023163"/>
    </source>
</evidence>
<dbReference type="CDD" id="cd00018">
    <property type="entry name" value="AP2"/>
    <property type="match status" value="1"/>
</dbReference>
<gene>
    <name evidence="9" type="ORF">CKAN_02424400</name>
</gene>
<feature type="compositionally biased region" description="Polar residues" evidence="6">
    <location>
        <begin position="1"/>
        <end position="23"/>
    </location>
</feature>
<dbReference type="PROSITE" id="PS51032">
    <property type="entry name" value="AP2_ERF"/>
    <property type="match status" value="1"/>
</dbReference>
<dbReference type="OrthoDB" id="2020802at2759"/>
<evidence type="ECO:0000259" key="7">
    <source>
        <dbReference type="PROSITE" id="PS50863"/>
    </source>
</evidence>
<evidence type="ECO:0000256" key="5">
    <source>
        <dbReference type="ARBA" id="ARBA00023242"/>
    </source>
</evidence>
<dbReference type="Proteomes" id="UP000283530">
    <property type="component" value="Unassembled WGS sequence"/>
</dbReference>
<dbReference type="InterPro" id="IPR044800">
    <property type="entry name" value="LEC2-like"/>
</dbReference>
<dbReference type="CDD" id="cd10017">
    <property type="entry name" value="B3_DNA"/>
    <property type="match status" value="1"/>
</dbReference>
<dbReference type="FunFam" id="3.30.730.10:FF:000008">
    <property type="entry name" value="AP2 domain-containing protein RAP2.8"/>
    <property type="match status" value="1"/>
</dbReference>
<feature type="region of interest" description="Disordered" evidence="6">
    <location>
        <begin position="1"/>
        <end position="38"/>
    </location>
</feature>
<evidence type="ECO:0000256" key="3">
    <source>
        <dbReference type="ARBA" id="ARBA00023125"/>
    </source>
</evidence>
<proteinExistence type="predicted"/>